<evidence type="ECO:0000313" key="2">
    <source>
        <dbReference type="EMBL" id="OLP94054.1"/>
    </source>
</evidence>
<organism evidence="2 3">
    <name type="scientific">Symbiodinium microadriaticum</name>
    <name type="common">Dinoflagellate</name>
    <name type="synonym">Zooxanthella microadriatica</name>
    <dbReference type="NCBI Taxonomy" id="2951"/>
    <lineage>
        <taxon>Eukaryota</taxon>
        <taxon>Sar</taxon>
        <taxon>Alveolata</taxon>
        <taxon>Dinophyceae</taxon>
        <taxon>Suessiales</taxon>
        <taxon>Symbiodiniaceae</taxon>
        <taxon>Symbiodinium</taxon>
    </lineage>
</organism>
<feature type="region of interest" description="Disordered" evidence="1">
    <location>
        <begin position="98"/>
        <end position="140"/>
    </location>
</feature>
<dbReference type="EMBL" id="LSRX01000560">
    <property type="protein sequence ID" value="OLP94054.1"/>
    <property type="molecule type" value="Genomic_DNA"/>
</dbReference>
<proteinExistence type="predicted"/>
<protein>
    <submittedName>
        <fullName evidence="2">Uncharacterized protein</fullName>
    </submittedName>
</protein>
<name>A0A1Q9DFT6_SYMMI</name>
<dbReference type="OrthoDB" id="10309630at2759"/>
<accession>A0A1Q9DFT6</accession>
<keyword evidence="3" id="KW-1185">Reference proteome</keyword>
<feature type="compositionally biased region" description="Polar residues" evidence="1">
    <location>
        <begin position="130"/>
        <end position="140"/>
    </location>
</feature>
<comment type="caution">
    <text evidence="2">The sequence shown here is derived from an EMBL/GenBank/DDBJ whole genome shotgun (WGS) entry which is preliminary data.</text>
</comment>
<dbReference type="AlphaFoldDB" id="A0A1Q9DFT6"/>
<gene>
    <name evidence="2" type="ORF">AK812_SmicGene23968</name>
</gene>
<reference evidence="2 3" key="1">
    <citation type="submission" date="2016-02" db="EMBL/GenBank/DDBJ databases">
        <title>Genome analysis of coral dinoflagellate symbionts highlights evolutionary adaptations to a symbiotic lifestyle.</title>
        <authorList>
            <person name="Aranda M."/>
            <person name="Li Y."/>
            <person name="Liew Y.J."/>
            <person name="Baumgarten S."/>
            <person name="Simakov O."/>
            <person name="Wilson M."/>
            <person name="Piel J."/>
            <person name="Ashoor H."/>
            <person name="Bougouffa S."/>
            <person name="Bajic V.B."/>
            <person name="Ryu T."/>
            <person name="Ravasi T."/>
            <person name="Bayer T."/>
            <person name="Micklem G."/>
            <person name="Kim H."/>
            <person name="Bhak J."/>
            <person name="Lajeunesse T.C."/>
            <person name="Voolstra C.R."/>
        </authorList>
    </citation>
    <scope>NUCLEOTIDE SEQUENCE [LARGE SCALE GENOMIC DNA]</scope>
    <source>
        <strain evidence="2 3">CCMP2467</strain>
    </source>
</reference>
<evidence type="ECO:0000256" key="1">
    <source>
        <dbReference type="SAM" id="MobiDB-lite"/>
    </source>
</evidence>
<evidence type="ECO:0000313" key="3">
    <source>
        <dbReference type="Proteomes" id="UP000186817"/>
    </source>
</evidence>
<dbReference type="Proteomes" id="UP000186817">
    <property type="component" value="Unassembled WGS sequence"/>
</dbReference>
<sequence>MLLICLEGQLTVGGVPSKHLEAPTLAREDESQGPGRCDGFRAPSEAEARSAKGTYARIVGHLPAQGLSAPCVADTELSLPFSPPGLRFAAAPLLHDMPRPPKLESKSLSPGDPVSVNSRNFGWCPGQVVDSDQSGSRAPW</sequence>